<protein>
    <recommendedName>
        <fullName evidence="5">DUF2802 domain-containing protein</fullName>
    </recommendedName>
</protein>
<keyword evidence="2" id="KW-0812">Transmembrane</keyword>
<accession>A0ABZ1BKD3</accession>
<gene>
    <name evidence="3" type="ORF">VLY81_07580</name>
</gene>
<feature type="transmembrane region" description="Helical" evidence="2">
    <location>
        <begin position="6"/>
        <end position="23"/>
    </location>
</feature>
<organism evidence="3 4">
    <name type="scientific">Geochorda subterranea</name>
    <dbReference type="NCBI Taxonomy" id="3109564"/>
    <lineage>
        <taxon>Bacteria</taxon>
        <taxon>Bacillati</taxon>
        <taxon>Bacillota</taxon>
        <taxon>Limnochordia</taxon>
        <taxon>Limnochordales</taxon>
        <taxon>Geochordaceae</taxon>
        <taxon>Geochorda</taxon>
    </lineage>
</organism>
<proteinExistence type="predicted"/>
<evidence type="ECO:0000313" key="3">
    <source>
        <dbReference type="EMBL" id="WRP13316.1"/>
    </source>
</evidence>
<feature type="region of interest" description="Disordered" evidence="1">
    <location>
        <begin position="63"/>
        <end position="91"/>
    </location>
</feature>
<evidence type="ECO:0000256" key="1">
    <source>
        <dbReference type="SAM" id="MobiDB-lite"/>
    </source>
</evidence>
<name>A0ABZ1BKD3_9FIRM</name>
<reference evidence="4" key="1">
    <citation type="submission" date="2023-12" db="EMBL/GenBank/DDBJ databases">
        <title>Novel isolates from deep terrestrial aquifers shed light on the physiology and ecology of the class Limnochordia.</title>
        <authorList>
            <person name="Karnachuk O.V."/>
            <person name="Lukina A.P."/>
            <person name="Avakyan M.R."/>
            <person name="Kadnikov V."/>
            <person name="Begmatov S."/>
            <person name="Beletsky A.V."/>
            <person name="Mardanov A.V."/>
            <person name="Ravin N.V."/>
        </authorList>
    </citation>
    <scope>NUCLEOTIDE SEQUENCE [LARGE SCALE GENOMIC DNA]</scope>
    <source>
        <strain evidence="4">LN</strain>
    </source>
</reference>
<evidence type="ECO:0000313" key="4">
    <source>
        <dbReference type="Proteomes" id="UP001333102"/>
    </source>
</evidence>
<dbReference type="RefSeq" id="WP_324667561.1">
    <property type="nucleotide sequence ID" value="NZ_CP141614.1"/>
</dbReference>
<dbReference type="EMBL" id="CP141614">
    <property type="protein sequence ID" value="WRP13316.1"/>
    <property type="molecule type" value="Genomic_DNA"/>
</dbReference>
<evidence type="ECO:0000256" key="2">
    <source>
        <dbReference type="SAM" id="Phobius"/>
    </source>
</evidence>
<keyword evidence="4" id="KW-1185">Reference proteome</keyword>
<dbReference type="Proteomes" id="UP001333102">
    <property type="component" value="Chromosome"/>
</dbReference>
<keyword evidence="2" id="KW-0472">Membrane</keyword>
<keyword evidence="2" id="KW-1133">Transmembrane helix</keyword>
<sequence length="144" mass="15545">MPGWWEGLQVAALVALAAGLWRLNRRVRRLEVWGPPGPHRGPADDSASFATLVSGYRELLSRAPASPRRRLRSLEPASGGADGRRAAGPAHVRPELGEAVALLRQGLDPEEVARRTGRPVGEIRLLERVAQMAGWAGRGESPSH</sequence>
<evidence type="ECO:0008006" key="5">
    <source>
        <dbReference type="Google" id="ProtNLM"/>
    </source>
</evidence>